<dbReference type="Proteomes" id="UP001163046">
    <property type="component" value="Unassembled WGS sequence"/>
</dbReference>
<protein>
    <submittedName>
        <fullName evidence="1">Uncharacterized protein</fullName>
    </submittedName>
</protein>
<organism evidence="1 2">
    <name type="scientific">Desmophyllum pertusum</name>
    <dbReference type="NCBI Taxonomy" id="174260"/>
    <lineage>
        <taxon>Eukaryota</taxon>
        <taxon>Metazoa</taxon>
        <taxon>Cnidaria</taxon>
        <taxon>Anthozoa</taxon>
        <taxon>Hexacorallia</taxon>
        <taxon>Scleractinia</taxon>
        <taxon>Caryophylliina</taxon>
        <taxon>Caryophylliidae</taxon>
        <taxon>Desmophyllum</taxon>
    </lineage>
</organism>
<dbReference type="EMBL" id="MU826360">
    <property type="protein sequence ID" value="KAJ7379073.1"/>
    <property type="molecule type" value="Genomic_DNA"/>
</dbReference>
<accession>A0A9W9ZE79</accession>
<proteinExistence type="predicted"/>
<evidence type="ECO:0000313" key="1">
    <source>
        <dbReference type="EMBL" id="KAJ7379073.1"/>
    </source>
</evidence>
<reference evidence="1" key="1">
    <citation type="submission" date="2023-01" db="EMBL/GenBank/DDBJ databases">
        <title>Genome assembly of the deep-sea coral Lophelia pertusa.</title>
        <authorList>
            <person name="Herrera S."/>
            <person name="Cordes E."/>
        </authorList>
    </citation>
    <scope>NUCLEOTIDE SEQUENCE</scope>
    <source>
        <strain evidence="1">USNM1676648</strain>
        <tissue evidence="1">Polyp</tissue>
    </source>
</reference>
<gene>
    <name evidence="1" type="ORF">OS493_018869</name>
</gene>
<keyword evidence="2" id="KW-1185">Reference proteome</keyword>
<sequence length="120" mass="13174">MPDSIDGQVVKLPQIAARERGPGPARYLLKPLSKHENHDVSKHRNPAFSFGVRLQPNKLFNSPGPCHLPLDGVSRFGVDGSYKYSMLGGANSDKMTKLITPGPDERLNSALFWLPLAIPE</sequence>
<evidence type="ECO:0000313" key="2">
    <source>
        <dbReference type="Proteomes" id="UP001163046"/>
    </source>
</evidence>
<dbReference type="AlphaFoldDB" id="A0A9W9ZE79"/>
<comment type="caution">
    <text evidence="1">The sequence shown here is derived from an EMBL/GenBank/DDBJ whole genome shotgun (WGS) entry which is preliminary data.</text>
</comment>
<dbReference type="OrthoDB" id="429991at2759"/>
<name>A0A9W9ZE79_9CNID</name>